<keyword evidence="3" id="KW-0474">Menaquinone biosynthesis</keyword>
<feature type="binding site" description="in other chain" evidence="3">
    <location>
        <position position="36"/>
    </location>
    <ligand>
        <name>substrate</name>
        <note>ligand shared between two neighboring subunits</note>
    </ligand>
</feature>
<evidence type="ECO:0000313" key="6">
    <source>
        <dbReference type="Proteomes" id="UP000292136"/>
    </source>
</evidence>
<feature type="binding site" description="in other chain" evidence="3">
    <location>
        <begin position="120"/>
        <end position="124"/>
    </location>
    <ligand>
        <name>substrate</name>
        <note>ligand shared between two neighboring subunits</note>
    </ligand>
</feature>
<proteinExistence type="inferred from homology"/>
<comment type="cofactor">
    <cofactor evidence="3">
        <name>hydrogencarbonate</name>
        <dbReference type="ChEBI" id="CHEBI:17544"/>
    </cofactor>
</comment>
<keyword evidence="2 3" id="KW-0456">Lyase</keyword>
<dbReference type="SUPFAM" id="SSF52096">
    <property type="entry name" value="ClpP/crotonase"/>
    <property type="match status" value="1"/>
</dbReference>
<evidence type="ECO:0000256" key="4">
    <source>
        <dbReference type="NCBIfam" id="TIGR01929"/>
    </source>
</evidence>
<evidence type="ECO:0000256" key="1">
    <source>
        <dbReference type="ARBA" id="ARBA00000177"/>
    </source>
</evidence>
<dbReference type="PANTHER" id="PTHR43113:SF1">
    <property type="entry name" value="1,4-DIHYDROXY-2-NAPHTHOYL-COA SYNTHASE, PEROXISOMAL"/>
    <property type="match status" value="1"/>
</dbReference>
<dbReference type="InterPro" id="IPR014748">
    <property type="entry name" value="Enoyl-CoA_hydra_C"/>
</dbReference>
<comment type="similarity">
    <text evidence="3">Belongs to the enoyl-CoA hydratase/isomerase family. MenB subfamily.</text>
</comment>
<dbReference type="HAMAP" id="MF_01934">
    <property type="entry name" value="MenB"/>
    <property type="match status" value="1"/>
</dbReference>
<dbReference type="Gene3D" id="3.90.226.10">
    <property type="entry name" value="2-enoyl-CoA Hydratase, Chain A, domain 1"/>
    <property type="match status" value="1"/>
</dbReference>
<feature type="binding site" description="in other chain" evidence="3">
    <location>
        <position position="146"/>
    </location>
    <ligand>
        <name>substrate</name>
        <note>ligand shared between two neighboring subunits</note>
    </ligand>
</feature>
<dbReference type="InterPro" id="IPR018376">
    <property type="entry name" value="Enoyl-CoA_hyd/isom_CS"/>
</dbReference>
<feature type="site" description="Important for catalysis" evidence="3">
    <location>
        <position position="249"/>
    </location>
</feature>
<dbReference type="NCBIfam" id="NF005637">
    <property type="entry name" value="PRK07396.1"/>
    <property type="match status" value="1"/>
</dbReference>
<name>A0ABY0IUZ4_9RHOO</name>
<reference evidence="5 6" key="1">
    <citation type="submission" date="2019-02" db="EMBL/GenBank/DDBJ databases">
        <title>Genomic Encyclopedia of Type Strains, Phase IV (KMG-IV): sequencing the most valuable type-strain genomes for metagenomic binning, comparative biology and taxonomic classification.</title>
        <authorList>
            <person name="Goeker M."/>
        </authorList>
    </citation>
    <scope>NUCLEOTIDE SEQUENCE [LARGE SCALE GENOMIC DNA]</scope>
    <source>
        <strain evidence="5 6">DSM 21223</strain>
    </source>
</reference>
<evidence type="ECO:0000256" key="2">
    <source>
        <dbReference type="ARBA" id="ARBA00023239"/>
    </source>
</evidence>
<organism evidence="5 6">
    <name type="scientific">Azospira oryzae</name>
    <dbReference type="NCBI Taxonomy" id="146939"/>
    <lineage>
        <taxon>Bacteria</taxon>
        <taxon>Pseudomonadati</taxon>
        <taxon>Pseudomonadota</taxon>
        <taxon>Betaproteobacteria</taxon>
        <taxon>Rhodocyclales</taxon>
        <taxon>Rhodocyclaceae</taxon>
        <taxon>Azospira</taxon>
    </lineage>
</organism>
<keyword evidence="6" id="KW-1185">Reference proteome</keyword>
<dbReference type="NCBIfam" id="TIGR01929">
    <property type="entry name" value="menB"/>
    <property type="match status" value="1"/>
</dbReference>
<comment type="catalytic activity">
    <reaction evidence="1 3">
        <text>2-succinylbenzoyl-CoA + H(+) = 1,4-dihydroxy-2-naphthoyl-CoA + H2O</text>
        <dbReference type="Rhea" id="RHEA:26562"/>
        <dbReference type="ChEBI" id="CHEBI:15377"/>
        <dbReference type="ChEBI" id="CHEBI:15378"/>
        <dbReference type="ChEBI" id="CHEBI:57364"/>
        <dbReference type="ChEBI" id="CHEBI:58897"/>
        <dbReference type="EC" id="4.1.3.36"/>
    </reaction>
</comment>
<dbReference type="Gene3D" id="1.10.12.10">
    <property type="entry name" value="Lyase 2-enoyl-coa Hydratase, Chain A, domain 2"/>
    <property type="match status" value="1"/>
</dbReference>
<dbReference type="RefSeq" id="WP_130458668.1">
    <property type="nucleotide sequence ID" value="NZ_SHKM01000001.1"/>
</dbReference>
<dbReference type="InterPro" id="IPR029045">
    <property type="entry name" value="ClpP/crotonase-like_dom_sf"/>
</dbReference>
<dbReference type="Pfam" id="PF00378">
    <property type="entry name" value="ECH_1"/>
    <property type="match status" value="1"/>
</dbReference>
<evidence type="ECO:0000313" key="5">
    <source>
        <dbReference type="EMBL" id="RZT90119.1"/>
    </source>
</evidence>
<comment type="pathway">
    <text evidence="3">Quinol/quinone metabolism; menaquinone biosynthesis.</text>
</comment>
<dbReference type="PANTHER" id="PTHR43113">
    <property type="entry name" value="NUCLEOSIDE-DIPHOSPHATE-SUGAR EPIMERASE"/>
    <property type="match status" value="1"/>
</dbReference>
<accession>A0ABY0IUZ4</accession>
<dbReference type="Proteomes" id="UP000292136">
    <property type="component" value="Unassembled WGS sequence"/>
</dbReference>
<dbReference type="InterPro" id="IPR010198">
    <property type="entry name" value="DHNA-CoA_synthase_MenB"/>
</dbReference>
<dbReference type="PROSITE" id="PS00166">
    <property type="entry name" value="ENOYL_COA_HYDRATASE"/>
    <property type="match status" value="1"/>
</dbReference>
<comment type="caution">
    <text evidence="5">The sequence shown here is derived from an EMBL/GenBank/DDBJ whole genome shotgun (WGS) entry which is preliminary data.</text>
</comment>
<comment type="function">
    <text evidence="3">Converts o-succinylbenzoyl-CoA (OSB-CoA) to 1,4-dihydroxy-2-naphthoyl-CoA (DHNA-CoA).</text>
</comment>
<gene>
    <name evidence="3" type="primary">menB</name>
    <name evidence="5" type="ORF">EV678_0930</name>
</gene>
<feature type="binding site" evidence="3">
    <location>
        <begin position="145"/>
        <end position="147"/>
    </location>
    <ligand>
        <name>hydrogencarbonate</name>
        <dbReference type="ChEBI" id="CHEBI:17544"/>
    </ligand>
</feature>
<dbReference type="InterPro" id="IPR001753">
    <property type="entry name" value="Enoyl-CoA_hydra/iso"/>
</dbReference>
<feature type="binding site" description="in other chain" evidence="3">
    <location>
        <begin position="75"/>
        <end position="79"/>
    </location>
    <ligand>
        <name>substrate</name>
        <note>ligand shared between two neighboring subunits</note>
    </ligand>
</feature>
<protein>
    <recommendedName>
        <fullName evidence="3 4">1,4-dihydroxy-2-naphthoyl-CoA synthase</fullName>
        <shortName evidence="3">DHNA-CoA synthase</shortName>
        <ecNumber evidence="3 4">4.1.3.36</ecNumber>
    </recommendedName>
</protein>
<feature type="binding site" description="in other chain" evidence="3">
    <location>
        <position position="88"/>
    </location>
    <ligand>
        <name>substrate</name>
        <note>ligand shared between two neighboring subunits</note>
    </ligand>
</feature>
<dbReference type="EC" id="4.1.3.36" evidence="3 4"/>
<feature type="binding site" description="in other chain" evidence="3">
    <location>
        <position position="152"/>
    </location>
    <ligand>
        <name>substrate</name>
        <note>ligand shared between two neighboring subunits</note>
    </ligand>
</feature>
<dbReference type="CDD" id="cd06558">
    <property type="entry name" value="crotonase-like"/>
    <property type="match status" value="1"/>
</dbReference>
<evidence type="ECO:0000256" key="3">
    <source>
        <dbReference type="HAMAP-Rule" id="MF_01934"/>
    </source>
</evidence>
<dbReference type="EMBL" id="SHKM01000001">
    <property type="protein sequence ID" value="RZT90119.1"/>
    <property type="molecule type" value="Genomic_DNA"/>
</dbReference>
<feature type="binding site" evidence="3">
    <location>
        <position position="249"/>
    </location>
    <ligand>
        <name>substrate</name>
        <note>ligand shared between two neighboring subunits</note>
    </ligand>
</feature>
<comment type="pathway">
    <text evidence="3">Quinol/quinone metabolism; 1,4-dihydroxy-2-naphthoate biosynthesis; 1,4-dihydroxy-2-naphthoate from chorismate: step 6/7.</text>
</comment>
<comment type="caution">
    <text evidence="3">Lacks conserved residue(s) required for the propagation of feature annotation.</text>
</comment>
<sequence>MIRPALPWVAQADYSDIRYETCDGIAKITINRPERRNAFRPETVMQLIDAFHLAHRDNAVGAIILTGEGPDAFCAGGDQKVRGDDGGYHDESGTPHLNVLDLQMQIRRLPKPVVAMVAGYAIGGGHVLHLVCDLSIAAENARFGQTGPRVGSFDAGLGAGLMARTIGMKRAKEIWFLCRQYDAAQALDWGLVNTVVPVEKLEEETVAWCQEMLRLSPMALRMLKAGFNADTDGLAGIQELAGNATGLFYMTEEGREGRDAWLERRPPDFGKYRKRP</sequence>
<feature type="site" description="Important for catalysis" evidence="3">
    <location>
        <position position="88"/>
    </location>
</feature>